<reference evidence="2" key="1">
    <citation type="journal article" date="2019" name="Int. J. Syst. Evol. Microbiol.">
        <title>The Global Catalogue of Microorganisms (GCM) 10K type strain sequencing project: providing services to taxonomists for standard genome sequencing and annotation.</title>
        <authorList>
            <consortium name="The Broad Institute Genomics Platform"/>
            <consortium name="The Broad Institute Genome Sequencing Center for Infectious Disease"/>
            <person name="Wu L."/>
            <person name="Ma J."/>
        </authorList>
    </citation>
    <scope>NUCLEOTIDE SEQUENCE [LARGE SCALE GENOMIC DNA]</scope>
    <source>
        <strain evidence="2">CCUG 53270</strain>
    </source>
</reference>
<gene>
    <name evidence="1" type="ORF">ACFQ4B_07120</name>
</gene>
<dbReference type="Proteomes" id="UP001597180">
    <property type="component" value="Unassembled WGS sequence"/>
</dbReference>
<name>A0ABW3UGQ5_9BACL</name>
<proteinExistence type="predicted"/>
<accession>A0ABW3UGQ5</accession>
<protein>
    <recommendedName>
        <fullName evidence="3">Ribbon-helix-helix protein CopG domain-containing protein</fullName>
    </recommendedName>
</protein>
<comment type="caution">
    <text evidence="1">The sequence shown here is derived from an EMBL/GenBank/DDBJ whole genome shotgun (WGS) entry which is preliminary data.</text>
</comment>
<evidence type="ECO:0000313" key="1">
    <source>
        <dbReference type="EMBL" id="MFD1219883.1"/>
    </source>
</evidence>
<evidence type="ECO:0008006" key="3">
    <source>
        <dbReference type="Google" id="ProtNLM"/>
    </source>
</evidence>
<keyword evidence="2" id="KW-1185">Reference proteome</keyword>
<dbReference type="EMBL" id="JBHTLU010000012">
    <property type="protein sequence ID" value="MFD1219883.1"/>
    <property type="molecule type" value="Genomic_DNA"/>
</dbReference>
<sequence length="111" mass="12871">MGNAKRLLQRRLDQWKNAATQFIAGPEEVEEEPSLELDPELLAKCRQMADAQQVTVSEIVNQIVEQYWTLKSNELLVPISREQLDRNPLLYLDGLSERSINLYGDTQYEQH</sequence>
<organism evidence="1 2">
    <name type="scientific">Paenibacillus vulneris</name>
    <dbReference type="NCBI Taxonomy" id="1133364"/>
    <lineage>
        <taxon>Bacteria</taxon>
        <taxon>Bacillati</taxon>
        <taxon>Bacillota</taxon>
        <taxon>Bacilli</taxon>
        <taxon>Bacillales</taxon>
        <taxon>Paenibacillaceae</taxon>
        <taxon>Paenibacillus</taxon>
    </lineage>
</organism>
<dbReference type="RefSeq" id="WP_192701688.1">
    <property type="nucleotide sequence ID" value="NZ_BAABJG010000055.1"/>
</dbReference>
<evidence type="ECO:0000313" key="2">
    <source>
        <dbReference type="Proteomes" id="UP001597180"/>
    </source>
</evidence>